<evidence type="ECO:0000313" key="1">
    <source>
        <dbReference type="EMBL" id="ARP98334.1"/>
    </source>
</evidence>
<organism evidence="1 2">
    <name type="scientific">Pseudorhodoplanes sinuspersici</name>
    <dbReference type="NCBI Taxonomy" id="1235591"/>
    <lineage>
        <taxon>Bacteria</taxon>
        <taxon>Pseudomonadati</taxon>
        <taxon>Pseudomonadota</taxon>
        <taxon>Alphaproteobacteria</taxon>
        <taxon>Hyphomicrobiales</taxon>
        <taxon>Pseudorhodoplanes</taxon>
    </lineage>
</organism>
<dbReference type="Pfam" id="PF05940">
    <property type="entry name" value="NnrS"/>
    <property type="match status" value="1"/>
</dbReference>
<dbReference type="RefSeq" id="WP_086086756.1">
    <property type="nucleotide sequence ID" value="NZ_CP021112.1"/>
</dbReference>
<dbReference type="KEGG" id="psin:CAK95_03950"/>
<sequence length="399" mass="42627">MSIPAALARRRNYVGPAIFSYGFRPFFFGGAVWSAVAILLWIPQYVGAWQWPSAIAPLDWHIHEMLYGYVPAIVAGFVLTAIPNWTGRLPVCGAPLAGLVFVWLAGRIAMLTTAHIGLTVAAAIDVAFLAILFAVTMREIMAGKNWRNLRVLVIVAVLIAGNVVFHIEVIVTGAADYGIRLGIGATILLISLIGGRIIPSFTHNWLVRDNPGRLPVPFGRYDIATLAVSAVAFAVWIATPSATWTGTLMIFTGFLHIVRLARWAGDRTLADRLVLVLHVAYAFVPVGFFLVGAAALWPDAVLASAGIHAWTAGAIGLMTMAVMTRASLGHTGQPLVASSLTQAIYICLFLAAVLRIAAAFGGGPALMHSSATAWIMAFGLFAVSHGPLLMLKAPNWTRA</sequence>
<accession>A0A1W6ZNG9</accession>
<dbReference type="InterPro" id="IPR010266">
    <property type="entry name" value="NnrS"/>
</dbReference>
<dbReference type="OrthoDB" id="9770040at2"/>
<evidence type="ECO:0000313" key="2">
    <source>
        <dbReference type="Proteomes" id="UP000194137"/>
    </source>
</evidence>
<name>A0A1W6ZNG9_9HYPH</name>
<proteinExistence type="predicted"/>
<gene>
    <name evidence="1" type="ORF">CAK95_03950</name>
</gene>
<dbReference type="AlphaFoldDB" id="A0A1W6ZNG9"/>
<keyword evidence="2" id="KW-1185">Reference proteome</keyword>
<dbReference type="EMBL" id="CP021112">
    <property type="protein sequence ID" value="ARP98334.1"/>
    <property type="molecule type" value="Genomic_DNA"/>
</dbReference>
<dbReference type="STRING" id="1235591.CAK95_03950"/>
<protein>
    <submittedName>
        <fullName evidence="1">Short-chain dehydrogenase</fullName>
    </submittedName>
</protein>
<reference evidence="1 2" key="1">
    <citation type="submission" date="2017-05" db="EMBL/GenBank/DDBJ databases">
        <title>Full genome sequence of Pseudorhodoplanes sinuspersici.</title>
        <authorList>
            <person name="Dastgheib S.M.M."/>
            <person name="Shavandi M."/>
            <person name="Tirandaz H."/>
        </authorList>
    </citation>
    <scope>NUCLEOTIDE SEQUENCE [LARGE SCALE GENOMIC DNA]</scope>
    <source>
        <strain evidence="1 2">RIPI110</strain>
    </source>
</reference>
<dbReference type="Proteomes" id="UP000194137">
    <property type="component" value="Chromosome"/>
</dbReference>